<dbReference type="EMBL" id="SSTD01000775">
    <property type="protein sequence ID" value="TYK30048.1"/>
    <property type="molecule type" value="Genomic_DNA"/>
</dbReference>
<reference evidence="5 6" key="1">
    <citation type="submission" date="2019-08" db="EMBL/GenBank/DDBJ databases">
        <title>Draft genome sequences of two oriental melons (Cucumis melo L. var makuwa).</title>
        <authorList>
            <person name="Kwon S.-Y."/>
        </authorList>
    </citation>
    <scope>NUCLEOTIDE SEQUENCE [LARGE SCALE GENOMIC DNA]</scope>
    <source>
        <strain evidence="6">cv. Chang Bougi</strain>
        <strain evidence="5">cv. SW 3</strain>
        <tissue evidence="4">Leaf</tissue>
    </source>
</reference>
<accession>A0A5D3E2M1</accession>
<feature type="domain" description="Retrotransposon gag" evidence="2">
    <location>
        <begin position="61"/>
        <end position="136"/>
    </location>
</feature>
<feature type="compositionally biased region" description="Low complexity" evidence="1">
    <location>
        <begin position="159"/>
        <end position="171"/>
    </location>
</feature>
<protein>
    <recommendedName>
        <fullName evidence="2">Retrotransposon gag domain-containing protein</fullName>
    </recommendedName>
</protein>
<evidence type="ECO:0000313" key="3">
    <source>
        <dbReference type="EMBL" id="KAA0057359.1"/>
    </source>
</evidence>
<dbReference type="OrthoDB" id="1939491at2759"/>
<sequence length="489" mass="55456">MRAMANQVPIGGVVPVFKVKVSELKPFCGVRDAKALENFIFDLEQYFKATNTVTEETKVTLATMYLCEDAKLWWRSRYIDIQEGRCTIDTWDVLKKELHSQFFPENVEILARQKLRDLKHTGNIRENVKRVQGLTSAYAAAERLFDLTSNSQDVRSHQSSSPGRNRNSRSSSPKDVEGGKDSGRDRRPYQSNTENTWRRPNNRSPPKCPLSCFICGGPHLARECPNKVDFHAFQASLIADSYDKSNQAEGEVGQIDEDEKTRIGVIKYMSSLHKKSGERHVPTKGGLLGRGPTSKTLLREGFRRNEGREFHCPTYRRTNETNDDKVGRVKKPGGLCGCKDGRLRLVQAEIRRPNGFKMISTMQLDKNRAQEEPPSVEIPLGALGKMEETVPKDTLCVPEKCRGVMPNSWPKSLSMQRRTDHGIESTPETKAHEKNAYCKTPPTLAILRKPSKMLLSTRFSRPVQAPYGVRVLSLKKKDRNPQQCIDRRI</sequence>
<feature type="compositionally biased region" description="Polar residues" evidence="1">
    <location>
        <begin position="189"/>
        <end position="204"/>
    </location>
</feature>
<evidence type="ECO:0000313" key="5">
    <source>
        <dbReference type="Proteomes" id="UP000321393"/>
    </source>
</evidence>
<dbReference type="Pfam" id="PF03732">
    <property type="entry name" value="Retrotrans_gag"/>
    <property type="match status" value="1"/>
</dbReference>
<evidence type="ECO:0000313" key="6">
    <source>
        <dbReference type="Proteomes" id="UP000321947"/>
    </source>
</evidence>
<dbReference type="EMBL" id="SSTE01007195">
    <property type="protein sequence ID" value="KAA0057359.1"/>
    <property type="molecule type" value="Genomic_DNA"/>
</dbReference>
<gene>
    <name evidence="4" type="ORF">E5676_scaffold216G00170</name>
    <name evidence="3" type="ORF">E6C27_scaffold280G002210</name>
</gene>
<dbReference type="AlphaFoldDB" id="A0A5D3E2M1"/>
<organism evidence="4 6">
    <name type="scientific">Cucumis melo var. makuwa</name>
    <name type="common">Oriental melon</name>
    <dbReference type="NCBI Taxonomy" id="1194695"/>
    <lineage>
        <taxon>Eukaryota</taxon>
        <taxon>Viridiplantae</taxon>
        <taxon>Streptophyta</taxon>
        <taxon>Embryophyta</taxon>
        <taxon>Tracheophyta</taxon>
        <taxon>Spermatophyta</taxon>
        <taxon>Magnoliopsida</taxon>
        <taxon>eudicotyledons</taxon>
        <taxon>Gunneridae</taxon>
        <taxon>Pentapetalae</taxon>
        <taxon>rosids</taxon>
        <taxon>fabids</taxon>
        <taxon>Cucurbitales</taxon>
        <taxon>Cucurbitaceae</taxon>
        <taxon>Benincaseae</taxon>
        <taxon>Cucumis</taxon>
    </lineage>
</organism>
<feature type="region of interest" description="Disordered" evidence="1">
    <location>
        <begin position="149"/>
        <end position="205"/>
    </location>
</feature>
<dbReference type="InterPro" id="IPR005162">
    <property type="entry name" value="Retrotrans_gag_dom"/>
</dbReference>
<proteinExistence type="predicted"/>
<name>A0A5D3E2M1_CUCMM</name>
<dbReference type="Proteomes" id="UP000321947">
    <property type="component" value="Unassembled WGS sequence"/>
</dbReference>
<evidence type="ECO:0000256" key="1">
    <source>
        <dbReference type="SAM" id="MobiDB-lite"/>
    </source>
</evidence>
<comment type="caution">
    <text evidence="4">The sequence shown here is derived from an EMBL/GenBank/DDBJ whole genome shotgun (WGS) entry which is preliminary data.</text>
</comment>
<dbReference type="Proteomes" id="UP000321393">
    <property type="component" value="Unassembled WGS sequence"/>
</dbReference>
<evidence type="ECO:0000313" key="4">
    <source>
        <dbReference type="EMBL" id="TYK30048.1"/>
    </source>
</evidence>
<evidence type="ECO:0000259" key="2">
    <source>
        <dbReference type="Pfam" id="PF03732"/>
    </source>
</evidence>
<feature type="region of interest" description="Disordered" evidence="1">
    <location>
        <begin position="274"/>
        <end position="294"/>
    </location>
</feature>
<feature type="compositionally biased region" description="Basic and acidic residues" evidence="1">
    <location>
        <begin position="172"/>
        <end position="188"/>
    </location>
</feature>